<keyword evidence="4 10" id="KW-0812">Transmembrane</keyword>
<proteinExistence type="inferred from homology"/>
<evidence type="ECO:0000259" key="11">
    <source>
        <dbReference type="PROSITE" id="PS50850"/>
    </source>
</evidence>
<dbReference type="SUPFAM" id="SSF103473">
    <property type="entry name" value="MFS general substrate transporter"/>
    <property type="match status" value="1"/>
</dbReference>
<accession>A0A6P5AJY2</accession>
<comment type="function">
    <text evidence="9">Functions as a transporter for creatine and as well for its precursor guanidinoacetate. Transport of creatine and GAA is independent of resting membrane potential and extracellular Na(+), Cl(-), or pH. Contributes to the process of creatine biosynthesis and distribution.</text>
</comment>
<feature type="transmembrane region" description="Helical" evidence="10">
    <location>
        <begin position="327"/>
        <end position="352"/>
    </location>
</feature>
<feature type="transmembrane region" description="Helical" evidence="10">
    <location>
        <begin position="274"/>
        <end position="292"/>
    </location>
</feature>
<dbReference type="InterPro" id="IPR036259">
    <property type="entry name" value="MFS_trans_sf"/>
</dbReference>
<feature type="transmembrane region" description="Helical" evidence="10">
    <location>
        <begin position="304"/>
        <end position="321"/>
    </location>
</feature>
<feature type="transmembrane region" description="Helical" evidence="10">
    <location>
        <begin position="81"/>
        <end position="100"/>
    </location>
</feature>
<evidence type="ECO:0000256" key="5">
    <source>
        <dbReference type="ARBA" id="ARBA00022989"/>
    </source>
</evidence>
<dbReference type="KEGG" id="bbel:109487044"/>
<keyword evidence="6 10" id="KW-0472">Membrane</keyword>
<keyword evidence="12" id="KW-1185">Reference proteome</keyword>
<dbReference type="Pfam" id="PF07690">
    <property type="entry name" value="MFS_1"/>
    <property type="match status" value="1"/>
</dbReference>
<dbReference type="PANTHER" id="PTHR11360">
    <property type="entry name" value="MONOCARBOXYLATE TRANSPORTER"/>
    <property type="match status" value="1"/>
</dbReference>
<evidence type="ECO:0000256" key="8">
    <source>
        <dbReference type="ARBA" id="ARBA00036771"/>
    </source>
</evidence>
<reference evidence="13" key="1">
    <citation type="submission" date="2025-08" db="UniProtKB">
        <authorList>
            <consortium name="RefSeq"/>
        </authorList>
    </citation>
    <scope>IDENTIFICATION</scope>
    <source>
        <tissue evidence="13">Gonad</tissue>
    </source>
</reference>
<evidence type="ECO:0000313" key="12">
    <source>
        <dbReference type="Proteomes" id="UP000515135"/>
    </source>
</evidence>
<protein>
    <submittedName>
        <fullName evidence="13">Monocarboxylate transporter 12-like</fullName>
    </submittedName>
</protein>
<dbReference type="PROSITE" id="PS50850">
    <property type="entry name" value="MFS"/>
    <property type="match status" value="1"/>
</dbReference>
<keyword evidence="3" id="KW-1003">Cell membrane</keyword>
<organism evidence="12 13">
    <name type="scientific">Branchiostoma belcheri</name>
    <name type="common">Amphioxus</name>
    <dbReference type="NCBI Taxonomy" id="7741"/>
    <lineage>
        <taxon>Eukaryota</taxon>
        <taxon>Metazoa</taxon>
        <taxon>Chordata</taxon>
        <taxon>Cephalochordata</taxon>
        <taxon>Leptocardii</taxon>
        <taxon>Amphioxiformes</taxon>
        <taxon>Branchiostomatidae</taxon>
        <taxon>Branchiostoma</taxon>
    </lineage>
</organism>
<evidence type="ECO:0000256" key="10">
    <source>
        <dbReference type="SAM" id="Phobius"/>
    </source>
</evidence>
<feature type="transmembrane region" description="Helical" evidence="10">
    <location>
        <begin position="169"/>
        <end position="189"/>
    </location>
</feature>
<evidence type="ECO:0000256" key="7">
    <source>
        <dbReference type="ARBA" id="ARBA00036521"/>
    </source>
</evidence>
<dbReference type="PANTHER" id="PTHR11360:SF318">
    <property type="entry name" value="MONOCARBOXYLATE TRANSPORTER 12"/>
    <property type="match status" value="1"/>
</dbReference>
<evidence type="ECO:0000256" key="2">
    <source>
        <dbReference type="ARBA" id="ARBA00006727"/>
    </source>
</evidence>
<feature type="transmembrane region" description="Helical" evidence="10">
    <location>
        <begin position="54"/>
        <end position="74"/>
    </location>
</feature>
<evidence type="ECO:0000256" key="3">
    <source>
        <dbReference type="ARBA" id="ARBA00022475"/>
    </source>
</evidence>
<name>A0A6P5AJY2_BRABE</name>
<dbReference type="RefSeq" id="XP_019646549.1">
    <property type="nucleotide sequence ID" value="XM_019790990.1"/>
</dbReference>
<evidence type="ECO:0000256" key="1">
    <source>
        <dbReference type="ARBA" id="ARBA00004554"/>
    </source>
</evidence>
<comment type="catalytic activity">
    <reaction evidence="8">
        <text>guanidinoacetate(in) = guanidinoacetate(out)</text>
        <dbReference type="Rhea" id="RHEA:73047"/>
        <dbReference type="ChEBI" id="CHEBI:57742"/>
    </reaction>
</comment>
<dbReference type="CDD" id="cd17352">
    <property type="entry name" value="MFS_MCT_SLC16"/>
    <property type="match status" value="1"/>
</dbReference>
<feature type="transmembrane region" description="Helical" evidence="10">
    <location>
        <begin position="242"/>
        <end position="262"/>
    </location>
</feature>
<evidence type="ECO:0000256" key="9">
    <source>
        <dbReference type="ARBA" id="ARBA00037605"/>
    </source>
</evidence>
<dbReference type="GO" id="GO:0015881">
    <property type="term" value="P:creatine transmembrane transport"/>
    <property type="evidence" value="ECO:0007669"/>
    <property type="project" value="TreeGrafter"/>
</dbReference>
<comment type="similarity">
    <text evidence="2">Belongs to the major facilitator superfamily. Monocarboxylate porter (TC 2.A.1.13) family.</text>
</comment>
<keyword evidence="5 10" id="KW-1133">Transmembrane helix</keyword>
<dbReference type="InterPro" id="IPR011701">
    <property type="entry name" value="MFS"/>
</dbReference>
<evidence type="ECO:0000256" key="6">
    <source>
        <dbReference type="ARBA" id="ARBA00023136"/>
    </source>
</evidence>
<dbReference type="FunFam" id="1.20.1250.20:FF:000466">
    <property type="entry name" value="Uncharacterized protein"/>
    <property type="match status" value="1"/>
</dbReference>
<dbReference type="InterPro" id="IPR020846">
    <property type="entry name" value="MFS_dom"/>
</dbReference>
<feature type="transmembrane region" description="Helical" evidence="10">
    <location>
        <begin position="106"/>
        <end position="130"/>
    </location>
</feature>
<dbReference type="Proteomes" id="UP000515135">
    <property type="component" value="Unplaced"/>
</dbReference>
<gene>
    <name evidence="13" type="primary">LOC109487044</name>
</gene>
<dbReference type="InterPro" id="IPR050327">
    <property type="entry name" value="Proton-linked_MCT"/>
</dbReference>
<feature type="transmembrane region" description="Helical" evidence="10">
    <location>
        <begin position="142"/>
        <end position="163"/>
    </location>
</feature>
<comment type="subcellular location">
    <subcellularLocation>
        <location evidence="1">Basolateral cell membrane</location>
        <topology evidence="1">Multi-pass membrane protein</topology>
    </subcellularLocation>
</comment>
<feature type="domain" description="Major facilitator superfamily (MFS) profile" evidence="11">
    <location>
        <begin position="16"/>
        <end position="392"/>
    </location>
</feature>
<dbReference type="AlphaFoldDB" id="A0A6P5AJY2"/>
<dbReference type="GO" id="GO:0016323">
    <property type="term" value="C:basolateral plasma membrane"/>
    <property type="evidence" value="ECO:0007669"/>
    <property type="project" value="UniProtKB-SubCell"/>
</dbReference>
<evidence type="ECO:0000313" key="13">
    <source>
        <dbReference type="RefSeq" id="XP_019646549.1"/>
    </source>
</evidence>
<sequence>MKYVDKPPDGGWGWVVVLSTFLVHVIALGSVKSLGVFYAEFRKVFHESAGNTSFISSVFVAIVLMCSPIASALSNLTSCRAVVMAGGVISAVGLGLSFFAQNIVHLIITIGLVTGFGMSLMYSPSLAMIGKYFDKRHATANGIAISGTGVSMFILSPLFQFLIDEFRWNGALLIYAGMALNGCVFGALLRPLHIKDAGKVEETENETSADSSQTCKSVVPFCQKVLEMFDVTLLKSKHFRTYSVSLFVLMLGNSMIYVHIVAHAQALGIEKTKAAFLLSVMGIVEAISRAINGWLSDRLPVRKLYYFMVGCIGLGICTIAIPNSKTYTGLVACMVFYGISSGTFYPLIVVLVRKYSGVSRISGGLGWAFVFKGTGFLLGQPIAGKHCQPYSK</sequence>
<comment type="catalytic activity">
    <reaction evidence="7">
        <text>creatine(in) = creatine(out)</text>
        <dbReference type="Rhea" id="RHEA:73043"/>
        <dbReference type="ChEBI" id="CHEBI:57947"/>
    </reaction>
</comment>
<evidence type="ECO:0000256" key="4">
    <source>
        <dbReference type="ARBA" id="ARBA00022692"/>
    </source>
</evidence>
<dbReference type="GeneID" id="109487044"/>
<dbReference type="Gene3D" id="1.20.1250.20">
    <property type="entry name" value="MFS general substrate transporter like domains"/>
    <property type="match status" value="2"/>
</dbReference>
<feature type="transmembrane region" description="Helical" evidence="10">
    <location>
        <begin position="12"/>
        <end position="34"/>
    </location>
</feature>
<dbReference type="OrthoDB" id="410267at2759"/>
<dbReference type="GO" id="GO:0022857">
    <property type="term" value="F:transmembrane transporter activity"/>
    <property type="evidence" value="ECO:0007669"/>
    <property type="project" value="InterPro"/>
</dbReference>